<evidence type="ECO:0000313" key="1">
    <source>
        <dbReference type="EMBL" id="GBL94927.1"/>
    </source>
</evidence>
<sequence length="220" mass="24153">MLNRDSSVKSTWPHFSGVQLRCSHAQCNRALTCIGDKGTQTTGRRANRPSSCSQRDTVWRNMGLPAGAESCDASCRAVSVLRRLTLQQVAIVCRCGDSPASRPMSSTGVLIPLVMVPQPMDDTTMHIQLSGNSRLSCTSLQHTESPPTHLIVQMVSSTHAFRFGYFGFRGTINTCELKHKSGKSLFKALRCDRRIAFYANFGCLFAFGDATSTSYVNCVF</sequence>
<protein>
    <submittedName>
        <fullName evidence="1">Uncharacterized protein</fullName>
    </submittedName>
</protein>
<evidence type="ECO:0000313" key="2">
    <source>
        <dbReference type="Proteomes" id="UP000499080"/>
    </source>
</evidence>
<reference evidence="1 2" key="1">
    <citation type="journal article" date="2019" name="Sci. Rep.">
        <title>Orb-weaving spider Araneus ventricosus genome elucidates the spidroin gene catalogue.</title>
        <authorList>
            <person name="Kono N."/>
            <person name="Nakamura H."/>
            <person name="Ohtoshi R."/>
            <person name="Moran D.A.P."/>
            <person name="Shinohara A."/>
            <person name="Yoshida Y."/>
            <person name="Fujiwara M."/>
            <person name="Mori M."/>
            <person name="Tomita M."/>
            <person name="Arakawa K."/>
        </authorList>
    </citation>
    <scope>NUCLEOTIDE SEQUENCE [LARGE SCALE GENOMIC DNA]</scope>
</reference>
<organism evidence="1 2">
    <name type="scientific">Araneus ventricosus</name>
    <name type="common">Orbweaver spider</name>
    <name type="synonym">Epeira ventricosa</name>
    <dbReference type="NCBI Taxonomy" id="182803"/>
    <lineage>
        <taxon>Eukaryota</taxon>
        <taxon>Metazoa</taxon>
        <taxon>Ecdysozoa</taxon>
        <taxon>Arthropoda</taxon>
        <taxon>Chelicerata</taxon>
        <taxon>Arachnida</taxon>
        <taxon>Araneae</taxon>
        <taxon>Araneomorphae</taxon>
        <taxon>Entelegynae</taxon>
        <taxon>Araneoidea</taxon>
        <taxon>Araneidae</taxon>
        <taxon>Araneus</taxon>
    </lineage>
</organism>
<dbReference type="EMBL" id="BGPR01000107">
    <property type="protein sequence ID" value="GBL94927.1"/>
    <property type="molecule type" value="Genomic_DNA"/>
</dbReference>
<accession>A0A4Y2BTJ5</accession>
<comment type="caution">
    <text evidence="1">The sequence shown here is derived from an EMBL/GenBank/DDBJ whole genome shotgun (WGS) entry which is preliminary data.</text>
</comment>
<dbReference type="AlphaFoldDB" id="A0A4Y2BTJ5"/>
<dbReference type="OrthoDB" id="6472460at2759"/>
<gene>
    <name evidence="1" type="ORF">AVEN_187446_1</name>
</gene>
<proteinExistence type="predicted"/>
<dbReference type="Proteomes" id="UP000499080">
    <property type="component" value="Unassembled WGS sequence"/>
</dbReference>
<keyword evidence="2" id="KW-1185">Reference proteome</keyword>
<name>A0A4Y2BTJ5_ARAVE</name>